<name>A0A1V9ZWU2_9STRA</name>
<dbReference type="Proteomes" id="UP000243217">
    <property type="component" value="Unassembled WGS sequence"/>
</dbReference>
<evidence type="ECO:0000313" key="2">
    <source>
        <dbReference type="Proteomes" id="UP000243217"/>
    </source>
</evidence>
<evidence type="ECO:0000313" key="1">
    <source>
        <dbReference type="EMBL" id="OQS02488.1"/>
    </source>
</evidence>
<dbReference type="AlphaFoldDB" id="A0A1V9ZWU2"/>
<organism evidence="1 2">
    <name type="scientific">Thraustotheca clavata</name>
    <dbReference type="NCBI Taxonomy" id="74557"/>
    <lineage>
        <taxon>Eukaryota</taxon>
        <taxon>Sar</taxon>
        <taxon>Stramenopiles</taxon>
        <taxon>Oomycota</taxon>
        <taxon>Saprolegniomycetes</taxon>
        <taxon>Saprolegniales</taxon>
        <taxon>Achlyaceae</taxon>
        <taxon>Thraustotheca</taxon>
    </lineage>
</organism>
<dbReference type="OrthoDB" id="129471at2759"/>
<proteinExistence type="predicted"/>
<accession>A0A1V9ZWU2</accession>
<gene>
    <name evidence="1" type="ORF">THRCLA_21406</name>
</gene>
<dbReference type="EMBL" id="JNBS01001122">
    <property type="protein sequence ID" value="OQS02488.1"/>
    <property type="molecule type" value="Genomic_DNA"/>
</dbReference>
<protein>
    <submittedName>
        <fullName evidence="1">Uncharacterized protein</fullName>
    </submittedName>
</protein>
<reference evidence="1 2" key="1">
    <citation type="journal article" date="2014" name="Genome Biol. Evol.">
        <title>The secreted proteins of Achlya hypogyna and Thraustotheca clavata identify the ancestral oomycete secretome and reveal gene acquisitions by horizontal gene transfer.</title>
        <authorList>
            <person name="Misner I."/>
            <person name="Blouin N."/>
            <person name="Leonard G."/>
            <person name="Richards T.A."/>
            <person name="Lane C.E."/>
        </authorList>
    </citation>
    <scope>NUCLEOTIDE SEQUENCE [LARGE SCALE GENOMIC DNA]</scope>
    <source>
        <strain evidence="1 2">ATCC 34112</strain>
    </source>
</reference>
<keyword evidence="2" id="KW-1185">Reference proteome</keyword>
<sequence length="179" mass="20254">MFSHCTFKVTALIQDSIHTCGDLFPELTQNAAAAIAIVGNLDSIKVARFYLNYSIEEFTIQLFARLCWGILILYDDDTDVQSLPSTAWFKGLKHNEGGYDAIYIDKNQGLIWFIQVTNKATSTFKIEYFYEYLSSGITIQLLSNFTLSEVSGNGLLSCYGWNQGDERAMVRVVGWHRCC</sequence>
<comment type="caution">
    <text evidence="1">The sequence shown here is derived from an EMBL/GenBank/DDBJ whole genome shotgun (WGS) entry which is preliminary data.</text>
</comment>